<evidence type="ECO:0000256" key="5">
    <source>
        <dbReference type="ARBA" id="ARBA00022692"/>
    </source>
</evidence>
<dbReference type="InterPro" id="IPR028362">
    <property type="entry name" value="AlgI"/>
</dbReference>
<evidence type="ECO:0000313" key="11">
    <source>
        <dbReference type="EMBL" id="MBC8574164.1"/>
    </source>
</evidence>
<keyword evidence="8 9" id="KW-0012">Acyltransferase</keyword>
<gene>
    <name evidence="11" type="ORF">H8716_13900</name>
</gene>
<feature type="transmembrane region" description="Helical" evidence="10">
    <location>
        <begin position="105"/>
        <end position="129"/>
    </location>
</feature>
<feature type="transmembrane region" description="Helical" evidence="10">
    <location>
        <begin position="439"/>
        <end position="461"/>
    </location>
</feature>
<dbReference type="InterPro" id="IPR024194">
    <property type="entry name" value="Ac/AlaTfrase_AlgI/DltB"/>
</dbReference>
<protein>
    <submittedName>
        <fullName evidence="11">MBOAT family protein</fullName>
    </submittedName>
</protein>
<comment type="caution">
    <text evidence="11">The sequence shown here is derived from an EMBL/GenBank/DDBJ whole genome shotgun (WGS) entry which is preliminary data.</text>
</comment>
<feature type="transmembrane region" description="Helical" evidence="10">
    <location>
        <begin position="330"/>
        <end position="346"/>
    </location>
</feature>
<evidence type="ECO:0000256" key="1">
    <source>
        <dbReference type="ARBA" id="ARBA00004651"/>
    </source>
</evidence>
<keyword evidence="4 9" id="KW-0808">Transferase</keyword>
<feature type="transmembrane region" description="Helical" evidence="10">
    <location>
        <begin position="80"/>
        <end position="98"/>
    </location>
</feature>
<evidence type="ECO:0000256" key="2">
    <source>
        <dbReference type="ARBA" id="ARBA00010323"/>
    </source>
</evidence>
<sequence>MVFSSLLFLFRFLPAVLLLYYIAPRKFRNVILLLFSLFFYAWGEPKYVLLMLCSITVDFFIGKKVDWCKKHGRTASAREWLSISLIYNIAVLCFFKYLDFLIGSINAVFGTAIPLTGIPLPIGISFFTFQTMSYTIDVYLGVTEVQTSWIKYGTYVSMFPQLIAGPIVQYKTIAQQMETRRENAADFAEGVHRFMIGFGKKVLLANNIGVLWDTISVMGAGSLPVATAWLGAAAYAFQIYFDFSGYSDMAIGLGKMFGFHFLENFNYPYISTSITEFWRRWHISLSSWFREYVYIPLGGNRRGIKKQIRNIAVVWMLTGIWHGASWNFVLWGVYYGALLIIEKFVLKDILIKLPRVFRHIYALFFVLIGWVIFAFDKIAVGVQYIGAMFGGAGAGLVDSTTIYLLYNYAVLLVILVLASTELPKKVAALLIRKAGENNWLVTIARLVFYAGVFFLGVAYLVDATYNPFLYFRF</sequence>
<evidence type="ECO:0000256" key="7">
    <source>
        <dbReference type="ARBA" id="ARBA00023136"/>
    </source>
</evidence>
<dbReference type="Pfam" id="PF03062">
    <property type="entry name" value="MBOAT"/>
    <property type="match status" value="1"/>
</dbReference>
<keyword evidence="12" id="KW-1185">Reference proteome</keyword>
<reference evidence="11 12" key="1">
    <citation type="submission" date="2020-08" db="EMBL/GenBank/DDBJ databases">
        <title>Genome public.</title>
        <authorList>
            <person name="Liu C."/>
            <person name="Sun Q."/>
        </authorList>
    </citation>
    <scope>NUCLEOTIDE SEQUENCE [LARGE SCALE GENOMIC DNA]</scope>
    <source>
        <strain evidence="11 12">NSJ-46</strain>
    </source>
</reference>
<dbReference type="PIRSF" id="PIRSF016636">
    <property type="entry name" value="AlgI_DltB"/>
    <property type="match status" value="1"/>
</dbReference>
<dbReference type="InterPro" id="IPR051085">
    <property type="entry name" value="MB_O-acyltransferase"/>
</dbReference>
<accession>A0ABR7NCM4</accession>
<keyword evidence="5 10" id="KW-0812">Transmembrane</keyword>
<evidence type="ECO:0000256" key="9">
    <source>
        <dbReference type="PIRNR" id="PIRNR016636"/>
    </source>
</evidence>
<feature type="transmembrane region" description="Helical" evidence="10">
    <location>
        <begin position="400"/>
        <end position="418"/>
    </location>
</feature>
<evidence type="ECO:0000313" key="12">
    <source>
        <dbReference type="Proteomes" id="UP000657421"/>
    </source>
</evidence>
<keyword evidence="3 9" id="KW-1003">Cell membrane</keyword>
<dbReference type="RefSeq" id="WP_249309668.1">
    <property type="nucleotide sequence ID" value="NZ_JACRSZ010000016.1"/>
</dbReference>
<evidence type="ECO:0000256" key="4">
    <source>
        <dbReference type="ARBA" id="ARBA00022679"/>
    </source>
</evidence>
<keyword evidence="7 9" id="KW-0472">Membrane</keyword>
<evidence type="ECO:0000256" key="3">
    <source>
        <dbReference type="ARBA" id="ARBA00022475"/>
    </source>
</evidence>
<organism evidence="11 12">
    <name type="scientific">Jingyaoa shaoxingensis</name>
    <dbReference type="NCBI Taxonomy" id="2763671"/>
    <lineage>
        <taxon>Bacteria</taxon>
        <taxon>Bacillati</taxon>
        <taxon>Bacillota</taxon>
        <taxon>Clostridia</taxon>
        <taxon>Lachnospirales</taxon>
        <taxon>Lachnospiraceae</taxon>
        <taxon>Jingyaoa</taxon>
    </lineage>
</organism>
<feature type="transmembrane region" description="Helical" evidence="10">
    <location>
        <begin position="30"/>
        <end position="60"/>
    </location>
</feature>
<evidence type="ECO:0000256" key="10">
    <source>
        <dbReference type="SAM" id="Phobius"/>
    </source>
</evidence>
<feature type="transmembrane region" description="Helical" evidence="10">
    <location>
        <begin position="6"/>
        <end position="23"/>
    </location>
</feature>
<dbReference type="PIRSF" id="PIRSF500217">
    <property type="entry name" value="AlgI"/>
    <property type="match status" value="1"/>
</dbReference>
<feature type="transmembrane region" description="Helical" evidence="10">
    <location>
        <begin position="358"/>
        <end position="380"/>
    </location>
</feature>
<dbReference type="PANTHER" id="PTHR13285">
    <property type="entry name" value="ACYLTRANSFERASE"/>
    <property type="match status" value="1"/>
</dbReference>
<dbReference type="EMBL" id="JACRSZ010000016">
    <property type="protein sequence ID" value="MBC8574164.1"/>
    <property type="molecule type" value="Genomic_DNA"/>
</dbReference>
<dbReference type="PANTHER" id="PTHR13285:SF23">
    <property type="entry name" value="TEICHOIC ACID D-ALANYLTRANSFERASE"/>
    <property type="match status" value="1"/>
</dbReference>
<name>A0ABR7NCM4_9FIRM</name>
<dbReference type="InterPro" id="IPR004299">
    <property type="entry name" value="MBOAT_fam"/>
</dbReference>
<evidence type="ECO:0000256" key="6">
    <source>
        <dbReference type="ARBA" id="ARBA00022989"/>
    </source>
</evidence>
<keyword evidence="6 10" id="KW-1133">Transmembrane helix</keyword>
<dbReference type="Proteomes" id="UP000657421">
    <property type="component" value="Unassembled WGS sequence"/>
</dbReference>
<comment type="subcellular location">
    <subcellularLocation>
        <location evidence="1">Cell membrane</location>
        <topology evidence="1">Multi-pass membrane protein</topology>
    </subcellularLocation>
</comment>
<evidence type="ECO:0000256" key="8">
    <source>
        <dbReference type="ARBA" id="ARBA00023315"/>
    </source>
</evidence>
<comment type="similarity">
    <text evidence="2 9">Belongs to the membrane-bound acyltransferase family.</text>
</comment>
<proteinExistence type="inferred from homology"/>